<proteinExistence type="inferred from homology"/>
<evidence type="ECO:0000256" key="5">
    <source>
        <dbReference type="ARBA" id="ARBA00022692"/>
    </source>
</evidence>
<evidence type="ECO:0000256" key="15">
    <source>
        <dbReference type="SAM" id="SignalP"/>
    </source>
</evidence>
<evidence type="ECO:0000313" key="18">
    <source>
        <dbReference type="EMBL" id="REL28193.1"/>
    </source>
</evidence>
<dbReference type="EMBL" id="QUOU01000001">
    <property type="protein sequence ID" value="REL28193.1"/>
    <property type="molecule type" value="Genomic_DNA"/>
</dbReference>
<evidence type="ECO:0000256" key="12">
    <source>
        <dbReference type="PROSITE-ProRule" id="PRU01360"/>
    </source>
</evidence>
<dbReference type="AlphaFoldDB" id="A0A3E0TUZ6"/>
<keyword evidence="9 13" id="KW-0798">TonB box</keyword>
<dbReference type="CDD" id="cd01347">
    <property type="entry name" value="ligand_gated_channel"/>
    <property type="match status" value="1"/>
</dbReference>
<dbReference type="Proteomes" id="UP000256478">
    <property type="component" value="Unassembled WGS sequence"/>
</dbReference>
<evidence type="ECO:0000256" key="1">
    <source>
        <dbReference type="ARBA" id="ARBA00004571"/>
    </source>
</evidence>
<dbReference type="InterPro" id="IPR036942">
    <property type="entry name" value="Beta-barrel_TonB_sf"/>
</dbReference>
<evidence type="ECO:0000256" key="10">
    <source>
        <dbReference type="ARBA" id="ARBA00023136"/>
    </source>
</evidence>
<keyword evidence="11 12" id="KW-0998">Cell outer membrane</keyword>
<dbReference type="PANTHER" id="PTHR32552:SF68">
    <property type="entry name" value="FERRICHROME OUTER MEMBRANE TRANSPORTER_PHAGE RECEPTOR"/>
    <property type="match status" value="1"/>
</dbReference>
<keyword evidence="5 12" id="KW-0812">Transmembrane</keyword>
<keyword evidence="10 12" id="KW-0472">Membrane</keyword>
<reference evidence="18 19" key="1">
    <citation type="submission" date="2018-08" db="EMBL/GenBank/DDBJ databases">
        <title>Thalassotalea euphylliae genome.</title>
        <authorList>
            <person name="Summers S."/>
            <person name="Rice S.A."/>
            <person name="Freckelton M.L."/>
            <person name="Nedved B.T."/>
            <person name="Hadfield M.G."/>
        </authorList>
    </citation>
    <scope>NUCLEOTIDE SEQUENCE [LARGE SCALE GENOMIC DNA]</scope>
    <source>
        <strain evidence="18 19">H1</strain>
    </source>
</reference>
<keyword evidence="7" id="KW-0408">Iron</keyword>
<dbReference type="InterPro" id="IPR000531">
    <property type="entry name" value="Beta-barrel_TonB"/>
</dbReference>
<evidence type="ECO:0000256" key="14">
    <source>
        <dbReference type="SAM" id="MobiDB-lite"/>
    </source>
</evidence>
<dbReference type="OrthoDB" id="9760620at2"/>
<evidence type="ECO:0000256" key="4">
    <source>
        <dbReference type="ARBA" id="ARBA00022496"/>
    </source>
</evidence>
<keyword evidence="6 15" id="KW-0732">Signal</keyword>
<dbReference type="InterPro" id="IPR012910">
    <property type="entry name" value="Plug_dom"/>
</dbReference>
<name>A0A3E0TUZ6_9GAMM</name>
<dbReference type="PROSITE" id="PS52016">
    <property type="entry name" value="TONB_DEPENDENT_REC_3"/>
    <property type="match status" value="1"/>
</dbReference>
<evidence type="ECO:0000256" key="11">
    <source>
        <dbReference type="ARBA" id="ARBA00023237"/>
    </source>
</evidence>
<dbReference type="Gene3D" id="2.170.130.10">
    <property type="entry name" value="TonB-dependent receptor, plug domain"/>
    <property type="match status" value="1"/>
</dbReference>
<dbReference type="SUPFAM" id="SSF56935">
    <property type="entry name" value="Porins"/>
    <property type="match status" value="1"/>
</dbReference>
<dbReference type="PANTHER" id="PTHR32552">
    <property type="entry name" value="FERRICHROME IRON RECEPTOR-RELATED"/>
    <property type="match status" value="1"/>
</dbReference>
<comment type="similarity">
    <text evidence="12 13">Belongs to the TonB-dependent receptor family.</text>
</comment>
<evidence type="ECO:0000259" key="17">
    <source>
        <dbReference type="Pfam" id="PF07715"/>
    </source>
</evidence>
<keyword evidence="8" id="KW-0406">Ion transport</keyword>
<feature type="chain" id="PRO_5017768286" evidence="15">
    <location>
        <begin position="35"/>
        <end position="677"/>
    </location>
</feature>
<comment type="subcellular location">
    <subcellularLocation>
        <location evidence="1 12">Cell outer membrane</location>
        <topology evidence="1 12">Multi-pass membrane protein</topology>
    </subcellularLocation>
</comment>
<keyword evidence="4" id="KW-0410">Iron transport</keyword>
<evidence type="ECO:0000256" key="9">
    <source>
        <dbReference type="ARBA" id="ARBA00023077"/>
    </source>
</evidence>
<feature type="region of interest" description="Disordered" evidence="14">
    <location>
        <begin position="257"/>
        <end position="276"/>
    </location>
</feature>
<sequence>MNNSQHFAFKPNAKLLALCIAAALLTTTASAVNAEDDLAGIERVMVIGKSTEAPAANLVGSYEIIGRDQLDYLRVDDNVELFTKLPGVSISRYNQGPINADLSIRGFDGDGTTPHAKLLIDGIPQNLHNGFGELDQLFSLNIDSIQAFKGISDVRYGLYNLAGNYNVFSRKDTGVATIDATVGSFDTRELQGYTGIESGKLTHNYAFGYRESEGYRDNTDLERYAGSGRWFYELDANTTIGYILRYSHFDADAPGYLTKEESRRSPRSSASYASEDGGDKTVFHNSLHLDTSIDKLDISAKAYFQTFERERWVRFSEGGSLGNRYDDQEQLGFILDTVYSFNDDWSLLTGLSYQQEDVIEQRFGTIGQRRVRDTNNVVRDFDYTLDTTGVYASVEHQVNEQLSITAGVRADKLDGDFTATSSDGTQSPRDIFDFDWIVQPKLNVFYQATDNFALFFNYGESFQHPFGSSLYTSGDTNARDVSTNKGYELGTKVSLGDTADVRLSLWQQDAEDEFISVDGISQNVGETERKGWELALTWAATDIIDIWANYSSVDTEIVKTSTAAAATQGNELRSIPEYTASIGIDAQITEQITASVHVDSQGDYYVNEANLGGQFGDYTITNASIDYEFDWGLVSLNANNLFDEYYEYVFDFSSDGTATIHSPADGRNYSLSIRYSF</sequence>
<feature type="signal peptide" evidence="15">
    <location>
        <begin position="1"/>
        <end position="34"/>
    </location>
</feature>
<evidence type="ECO:0000259" key="16">
    <source>
        <dbReference type="Pfam" id="PF00593"/>
    </source>
</evidence>
<dbReference type="Pfam" id="PF07715">
    <property type="entry name" value="Plug"/>
    <property type="match status" value="1"/>
</dbReference>
<accession>A0A3E0TUZ6</accession>
<organism evidence="18 19">
    <name type="scientific">Thalassotalea euphylliae</name>
    <dbReference type="NCBI Taxonomy" id="1655234"/>
    <lineage>
        <taxon>Bacteria</taxon>
        <taxon>Pseudomonadati</taxon>
        <taxon>Pseudomonadota</taxon>
        <taxon>Gammaproteobacteria</taxon>
        <taxon>Alteromonadales</taxon>
        <taxon>Colwelliaceae</taxon>
        <taxon>Thalassotalea</taxon>
    </lineage>
</organism>
<dbReference type="InterPro" id="IPR037066">
    <property type="entry name" value="Plug_dom_sf"/>
</dbReference>
<dbReference type="RefSeq" id="WP_116009243.1">
    <property type="nucleotide sequence ID" value="NZ_QUOU01000001.1"/>
</dbReference>
<protein>
    <submittedName>
        <fullName evidence="18">TonB-dependent receptor</fullName>
    </submittedName>
</protein>
<evidence type="ECO:0000256" key="13">
    <source>
        <dbReference type="RuleBase" id="RU003357"/>
    </source>
</evidence>
<evidence type="ECO:0000256" key="7">
    <source>
        <dbReference type="ARBA" id="ARBA00023004"/>
    </source>
</evidence>
<keyword evidence="3 12" id="KW-1134">Transmembrane beta strand</keyword>
<evidence type="ECO:0000256" key="8">
    <source>
        <dbReference type="ARBA" id="ARBA00023065"/>
    </source>
</evidence>
<comment type="caution">
    <text evidence="18">The sequence shown here is derived from an EMBL/GenBank/DDBJ whole genome shotgun (WGS) entry which is preliminary data.</text>
</comment>
<dbReference type="GO" id="GO:0015344">
    <property type="term" value="F:siderophore uptake transmembrane transporter activity"/>
    <property type="evidence" value="ECO:0007669"/>
    <property type="project" value="TreeGrafter"/>
</dbReference>
<keyword evidence="18" id="KW-0675">Receptor</keyword>
<feature type="domain" description="TonB-dependent receptor plug" evidence="17">
    <location>
        <begin position="58"/>
        <end position="163"/>
    </location>
</feature>
<dbReference type="InterPro" id="IPR039426">
    <property type="entry name" value="TonB-dep_rcpt-like"/>
</dbReference>
<evidence type="ECO:0000256" key="6">
    <source>
        <dbReference type="ARBA" id="ARBA00022729"/>
    </source>
</evidence>
<keyword evidence="2 12" id="KW-0813">Transport</keyword>
<evidence type="ECO:0000256" key="2">
    <source>
        <dbReference type="ARBA" id="ARBA00022448"/>
    </source>
</evidence>
<dbReference type="GO" id="GO:0009279">
    <property type="term" value="C:cell outer membrane"/>
    <property type="evidence" value="ECO:0007669"/>
    <property type="project" value="UniProtKB-SubCell"/>
</dbReference>
<evidence type="ECO:0000313" key="19">
    <source>
        <dbReference type="Proteomes" id="UP000256478"/>
    </source>
</evidence>
<feature type="domain" description="TonB-dependent receptor-like beta-barrel" evidence="16">
    <location>
        <begin position="234"/>
        <end position="641"/>
    </location>
</feature>
<gene>
    <name evidence="18" type="ORF">DXX93_17555</name>
</gene>
<dbReference type="Gene3D" id="2.40.170.20">
    <property type="entry name" value="TonB-dependent receptor, beta-barrel domain"/>
    <property type="match status" value="1"/>
</dbReference>
<dbReference type="Pfam" id="PF00593">
    <property type="entry name" value="TonB_dep_Rec_b-barrel"/>
    <property type="match status" value="1"/>
</dbReference>
<evidence type="ECO:0000256" key="3">
    <source>
        <dbReference type="ARBA" id="ARBA00022452"/>
    </source>
</evidence>